<protein>
    <submittedName>
        <fullName evidence="7">NPL/P60-family protein secreted protein</fullName>
    </submittedName>
</protein>
<evidence type="ECO:0000313" key="7">
    <source>
        <dbReference type="EMBL" id="AWT52686.1"/>
    </source>
</evidence>
<dbReference type="InterPro" id="IPR051794">
    <property type="entry name" value="PG_Endopeptidase_C40"/>
</dbReference>
<dbReference type="EMBL" id="CP027541">
    <property type="protein sequence ID" value="AWT52686.1"/>
    <property type="molecule type" value="Genomic_DNA"/>
</dbReference>
<dbReference type="RefSeq" id="WP_003893085.1">
    <property type="nucleotide sequence ID" value="NZ_CP027541.1"/>
</dbReference>
<feature type="domain" description="NlpC/P60" evidence="6">
    <location>
        <begin position="241"/>
        <end position="355"/>
    </location>
</feature>
<keyword evidence="4" id="KW-0788">Thiol protease</keyword>
<dbReference type="AlphaFoldDB" id="A0A2U9PLV8"/>
<dbReference type="PANTHER" id="PTHR47359:SF3">
    <property type="entry name" value="NLP_P60 DOMAIN-CONTAINING PROTEIN-RELATED"/>
    <property type="match status" value="1"/>
</dbReference>
<dbReference type="Pfam" id="PF00877">
    <property type="entry name" value="NLPC_P60"/>
    <property type="match status" value="1"/>
</dbReference>
<reference evidence="7 8" key="1">
    <citation type="journal article" date="2013" name="Genome Announc.">
        <title>Draft genome sequence of MKD8, a conjugal recipient Mycobacterium smegmatis strain.</title>
        <authorList>
            <person name="Gray T.A."/>
            <person name="Palumbo M.J."/>
            <person name="Derbyshire K.M."/>
        </authorList>
    </citation>
    <scope>NUCLEOTIDE SEQUENCE [LARGE SCALE GENOMIC DNA]</scope>
    <source>
        <strain evidence="7 8">MKD8</strain>
    </source>
</reference>
<keyword evidence="3" id="KW-0378">Hydrolase</keyword>
<dbReference type="InterPro" id="IPR038765">
    <property type="entry name" value="Papain-like_cys_pep_sf"/>
</dbReference>
<feature type="coiled-coil region" evidence="5">
    <location>
        <begin position="130"/>
        <end position="161"/>
    </location>
</feature>
<reference evidence="8" key="2">
    <citation type="submission" date="2018-03" db="EMBL/GenBank/DDBJ databases">
        <authorList>
            <person name="Derbyshire K."/>
            <person name="Gray T.A."/>
            <person name="Champion M."/>
        </authorList>
    </citation>
    <scope>NUCLEOTIDE SEQUENCE [LARGE SCALE GENOMIC DNA]</scope>
    <source>
        <strain evidence="8">MKD8</strain>
    </source>
</reference>
<evidence type="ECO:0000259" key="6">
    <source>
        <dbReference type="PROSITE" id="PS51935"/>
    </source>
</evidence>
<keyword evidence="5" id="KW-0175">Coiled coil</keyword>
<accession>A0A2U9PLV8</accession>
<evidence type="ECO:0000256" key="3">
    <source>
        <dbReference type="ARBA" id="ARBA00022801"/>
    </source>
</evidence>
<gene>
    <name evidence="7" type="ORF">D806_017020</name>
</gene>
<name>A0A2U9PLV8_MYCSE</name>
<comment type="similarity">
    <text evidence="1">Belongs to the peptidase C40 family.</text>
</comment>
<dbReference type="GO" id="GO:0006508">
    <property type="term" value="P:proteolysis"/>
    <property type="evidence" value="ECO:0007669"/>
    <property type="project" value="UniProtKB-KW"/>
</dbReference>
<evidence type="ECO:0000256" key="1">
    <source>
        <dbReference type="ARBA" id="ARBA00007074"/>
    </source>
</evidence>
<dbReference type="Proteomes" id="UP000011200">
    <property type="component" value="Chromosome"/>
</dbReference>
<dbReference type="PROSITE" id="PS51935">
    <property type="entry name" value="NLPC_P60"/>
    <property type="match status" value="1"/>
</dbReference>
<evidence type="ECO:0000313" key="8">
    <source>
        <dbReference type="Proteomes" id="UP000011200"/>
    </source>
</evidence>
<dbReference type="PANTHER" id="PTHR47359">
    <property type="entry name" value="PEPTIDOGLYCAN DL-ENDOPEPTIDASE CWLO"/>
    <property type="match status" value="1"/>
</dbReference>
<organism evidence="7 8">
    <name type="scientific">Mycolicibacterium smegmatis (strain MKD8)</name>
    <name type="common">Mycobacterium smegmatis</name>
    <dbReference type="NCBI Taxonomy" id="1214915"/>
    <lineage>
        <taxon>Bacteria</taxon>
        <taxon>Bacillati</taxon>
        <taxon>Actinomycetota</taxon>
        <taxon>Actinomycetes</taxon>
        <taxon>Mycobacteriales</taxon>
        <taxon>Mycobacteriaceae</taxon>
        <taxon>Mycolicibacterium</taxon>
    </lineage>
</organism>
<evidence type="ECO:0000256" key="5">
    <source>
        <dbReference type="SAM" id="Coils"/>
    </source>
</evidence>
<evidence type="ECO:0000256" key="4">
    <source>
        <dbReference type="ARBA" id="ARBA00022807"/>
    </source>
</evidence>
<dbReference type="SUPFAM" id="SSF54001">
    <property type="entry name" value="Cysteine proteinases"/>
    <property type="match status" value="1"/>
</dbReference>
<keyword evidence="2" id="KW-0645">Protease</keyword>
<evidence type="ECO:0000256" key="2">
    <source>
        <dbReference type="ARBA" id="ARBA00022670"/>
    </source>
</evidence>
<proteinExistence type="inferred from homology"/>
<dbReference type="GO" id="GO:0008234">
    <property type="term" value="F:cysteine-type peptidase activity"/>
    <property type="evidence" value="ECO:0007669"/>
    <property type="project" value="UniProtKB-KW"/>
</dbReference>
<sequence>MPGALVHALAAPLHDLRTLVGPGWIATEAPVAALSSARSVLTDLAASAETSWARVCDGWAGTAAGAAGEFSAVTAATARALADRAGMLSGVAREAGSAVARAQARLDTLIEAFEQRAAALEPRLDEPGVAEELVAEAQRALREALAVIEELRAELDRHAGTVASAPVAAPAGFSGAVPAMRASGFAGMGPALGSGLSPGLVSTFSPPEAAPGGLLDTPDAAMFGDGVAVRLPDGSTEMAPNAVAASAVRNALTQLGVPYHWGGTTPGVGLDCSGLTQWAYREAGLNIPRLAQEQDIGAAVAANALRPGDLAVWDGHVAMIVGPNTMIEAGDPVQLSPIRTTNAGQGFQGFWRPTA</sequence>
<dbReference type="InterPro" id="IPR000064">
    <property type="entry name" value="NLP_P60_dom"/>
</dbReference>
<dbReference type="Gene3D" id="3.90.1720.10">
    <property type="entry name" value="endopeptidase domain like (from Nostoc punctiforme)"/>
    <property type="match status" value="1"/>
</dbReference>